<comment type="caution">
    <text evidence="2">The sequence shown here is derived from an EMBL/GenBank/DDBJ whole genome shotgun (WGS) entry which is preliminary data.</text>
</comment>
<feature type="chain" id="PRO_5034826125" description="Secreted protein" evidence="1">
    <location>
        <begin position="39"/>
        <end position="186"/>
    </location>
</feature>
<sequence>MLLEQYCAVLKEDILIMKKKCLALLVSVSAAMGSIAMAAPANAGENPPAHVDSSLTAHDQEFDKCAGDSSPEVEARVTSLGSELGPGISQEVNKAELATINEGLNKAGRSQVPEETVALRYLDTGETVAVDESGEALVYLDDAAEGPTMTTFSVGDEIKKVVGGCLGVGVVGALLGRRLEKMCWFN</sequence>
<evidence type="ECO:0000313" key="2">
    <source>
        <dbReference type="EMBL" id="MBD8030856.1"/>
    </source>
</evidence>
<reference evidence="2 3" key="1">
    <citation type="submission" date="2020-08" db="EMBL/GenBank/DDBJ databases">
        <title>A Genomic Blueprint of the Chicken Gut Microbiome.</title>
        <authorList>
            <person name="Gilroy R."/>
            <person name="Ravi A."/>
            <person name="Getino M."/>
            <person name="Pursley I."/>
            <person name="Horton D.L."/>
            <person name="Alikhan N.-F."/>
            <person name="Baker D."/>
            <person name="Gharbi K."/>
            <person name="Hall N."/>
            <person name="Watson M."/>
            <person name="Adriaenssens E.M."/>
            <person name="Foster-Nyarko E."/>
            <person name="Jarju S."/>
            <person name="Secka A."/>
            <person name="Antonio M."/>
            <person name="Oren A."/>
            <person name="Chaudhuri R."/>
            <person name="La Ragione R.M."/>
            <person name="Hildebrand F."/>
            <person name="Pallen M.J."/>
        </authorList>
    </citation>
    <scope>NUCLEOTIDE SEQUENCE [LARGE SCALE GENOMIC DNA]</scope>
    <source>
        <strain evidence="2 3">Sa1YVA5</strain>
    </source>
</reference>
<protein>
    <recommendedName>
        <fullName evidence="4">Secreted protein</fullName>
    </recommendedName>
</protein>
<keyword evidence="1" id="KW-0732">Signal</keyword>
<evidence type="ECO:0008006" key="4">
    <source>
        <dbReference type="Google" id="ProtNLM"/>
    </source>
</evidence>
<evidence type="ECO:0000256" key="1">
    <source>
        <dbReference type="SAM" id="SignalP"/>
    </source>
</evidence>
<name>A0A8I0LCV7_9CORY</name>
<accession>A0A8I0LCV7</accession>
<proteinExistence type="predicted"/>
<keyword evidence="3" id="KW-1185">Reference proteome</keyword>
<dbReference type="AlphaFoldDB" id="A0A8I0LCV7"/>
<gene>
    <name evidence="2" type="ORF">H9627_11095</name>
</gene>
<dbReference type="Proteomes" id="UP000650224">
    <property type="component" value="Unassembled WGS sequence"/>
</dbReference>
<feature type="signal peptide" evidence="1">
    <location>
        <begin position="1"/>
        <end position="38"/>
    </location>
</feature>
<evidence type="ECO:0000313" key="3">
    <source>
        <dbReference type="Proteomes" id="UP000650224"/>
    </source>
</evidence>
<dbReference type="EMBL" id="JACSPR010000008">
    <property type="protein sequence ID" value="MBD8030856.1"/>
    <property type="molecule type" value="Genomic_DNA"/>
</dbReference>
<dbReference type="RefSeq" id="WP_191734103.1">
    <property type="nucleotide sequence ID" value="NZ_JACSPR010000008.1"/>
</dbReference>
<organism evidence="2 3">
    <name type="scientific">Corynebacterium gallinarum</name>
    <dbReference type="NCBI Taxonomy" id="2762214"/>
    <lineage>
        <taxon>Bacteria</taxon>
        <taxon>Bacillati</taxon>
        <taxon>Actinomycetota</taxon>
        <taxon>Actinomycetes</taxon>
        <taxon>Mycobacteriales</taxon>
        <taxon>Corynebacteriaceae</taxon>
        <taxon>Corynebacterium</taxon>
    </lineage>
</organism>